<protein>
    <recommendedName>
        <fullName evidence="3">SnoaL-like domain-containing protein</fullName>
    </recommendedName>
</protein>
<evidence type="ECO:0000313" key="1">
    <source>
        <dbReference type="EMBL" id="KAK7417421.1"/>
    </source>
</evidence>
<dbReference type="InterPro" id="IPR032710">
    <property type="entry name" value="NTF2-like_dom_sf"/>
</dbReference>
<gene>
    <name evidence="1" type="ORF">QQX98_004540</name>
</gene>
<comment type="caution">
    <text evidence="1">The sequence shown here is derived from an EMBL/GenBank/DDBJ whole genome shotgun (WGS) entry which is preliminary data.</text>
</comment>
<dbReference type="EMBL" id="JAZAVJ010000057">
    <property type="protein sequence ID" value="KAK7417421.1"/>
    <property type="molecule type" value="Genomic_DNA"/>
</dbReference>
<organism evidence="1 2">
    <name type="scientific">Neonectria punicea</name>
    <dbReference type="NCBI Taxonomy" id="979145"/>
    <lineage>
        <taxon>Eukaryota</taxon>
        <taxon>Fungi</taxon>
        <taxon>Dikarya</taxon>
        <taxon>Ascomycota</taxon>
        <taxon>Pezizomycotina</taxon>
        <taxon>Sordariomycetes</taxon>
        <taxon>Hypocreomycetidae</taxon>
        <taxon>Hypocreales</taxon>
        <taxon>Nectriaceae</taxon>
        <taxon>Neonectria</taxon>
    </lineage>
</organism>
<name>A0ABR1HA30_9HYPO</name>
<proteinExistence type="predicted"/>
<accession>A0ABR1HA30</accession>
<dbReference type="SUPFAM" id="SSF54427">
    <property type="entry name" value="NTF2-like"/>
    <property type="match status" value="1"/>
</dbReference>
<evidence type="ECO:0000313" key="2">
    <source>
        <dbReference type="Proteomes" id="UP001498476"/>
    </source>
</evidence>
<dbReference type="Proteomes" id="UP001498476">
    <property type="component" value="Unassembled WGS sequence"/>
</dbReference>
<sequence length="112" mass="12277">MASGFSKDGSLHFANHPSLNSRDAIEDAMVSRFSLLDHMKHRIVSSDVVENTVYTVVSIEYRAKGDSLDNTVTIPAAANFDLVADDGMVKVKAMHVFIDDAPLREKIAALQE</sequence>
<evidence type="ECO:0008006" key="3">
    <source>
        <dbReference type="Google" id="ProtNLM"/>
    </source>
</evidence>
<keyword evidence="2" id="KW-1185">Reference proteome</keyword>
<reference evidence="1 2" key="1">
    <citation type="journal article" date="2025" name="Microbiol. Resour. Announc.">
        <title>Draft genome sequences for Neonectria magnoliae and Neonectria punicea, canker pathogens of Liriodendron tulipifera and Acer saccharum in West Virginia.</title>
        <authorList>
            <person name="Petronek H.M."/>
            <person name="Kasson M.T."/>
            <person name="Metheny A.M."/>
            <person name="Stauder C.M."/>
            <person name="Lovett B."/>
            <person name="Lynch S.C."/>
            <person name="Garnas J.R."/>
            <person name="Kasson L.R."/>
            <person name="Stajich J.E."/>
        </authorList>
    </citation>
    <scope>NUCLEOTIDE SEQUENCE [LARGE SCALE GENOMIC DNA]</scope>
    <source>
        <strain evidence="1 2">NRRL 64653</strain>
    </source>
</reference>